<evidence type="ECO:0000313" key="2">
    <source>
        <dbReference type="Proteomes" id="UP001055879"/>
    </source>
</evidence>
<comment type="caution">
    <text evidence="1">The sequence shown here is derived from an EMBL/GenBank/DDBJ whole genome shotgun (WGS) entry which is preliminary data.</text>
</comment>
<reference evidence="2" key="1">
    <citation type="journal article" date="2022" name="Mol. Ecol. Resour.">
        <title>The genomes of chicory, endive, great burdock and yacon provide insights into Asteraceae palaeo-polyploidization history and plant inulin production.</title>
        <authorList>
            <person name="Fan W."/>
            <person name="Wang S."/>
            <person name="Wang H."/>
            <person name="Wang A."/>
            <person name="Jiang F."/>
            <person name="Liu H."/>
            <person name="Zhao H."/>
            <person name="Xu D."/>
            <person name="Zhang Y."/>
        </authorList>
    </citation>
    <scope>NUCLEOTIDE SEQUENCE [LARGE SCALE GENOMIC DNA]</scope>
    <source>
        <strain evidence="2">cv. Niubang</strain>
    </source>
</reference>
<sequence>MELKFGTKFPPFLLVVLMVLCSSAYSKLMDDKFLQCLYQDSSANATQPEFVFTQQDTSYSPILQSTIINLRFSTPTTPKPLAIITPLTYSHVQSTVICSKSFGYRIRIRSGGHDYAGLSYTSYDQSPFVVLDLKELRKITIQSGKKTAWVESGAMVGELYYWVSQESQNLGFPAGICPTVGIGGQLSGGGFGALVRKYGLAADNVVDAKIVDVNGRILDRELMGEDLFWAIRGGGGASFGIVVAWKVNLVDVPEKVAVFSLSKTLDQGASDLFDKWQYKGHKLSEDLFIRVIIQPTSDGAGNRTIQVIFNSMFLGSVDQLMETMADSFPELGLQEKDCSEMSWIESVLYFSIYPKGSSIDVLRDRQPEPRSYFNGKSDYVKEPIPEEALEEIWKWCLEEDNPILIMEPHGGRMDEIEETTTPYPHRKGYLYNIQYFEKWDNETIEASEKHISWMRRIYKNMTPYVSKNPRAAYVNYRDLDLGTNDVDNTSYLGAMKWGSSYFNENFKRLAMVKGAVDPDNFFYYEQSIPPLISSEENSDSGSYQSL</sequence>
<accession>A0ACB8ZG77</accession>
<name>A0ACB8ZG77_ARCLA</name>
<reference evidence="1 2" key="2">
    <citation type="journal article" date="2022" name="Mol. Ecol. Resour.">
        <title>The genomes of chicory, endive, great burdock and yacon provide insights into Asteraceae paleo-polyploidization history and plant inulin production.</title>
        <authorList>
            <person name="Fan W."/>
            <person name="Wang S."/>
            <person name="Wang H."/>
            <person name="Wang A."/>
            <person name="Jiang F."/>
            <person name="Liu H."/>
            <person name="Zhao H."/>
            <person name="Xu D."/>
            <person name="Zhang Y."/>
        </authorList>
    </citation>
    <scope>NUCLEOTIDE SEQUENCE [LARGE SCALE GENOMIC DNA]</scope>
    <source>
        <strain evidence="2">cv. Niubang</strain>
    </source>
</reference>
<proteinExistence type="predicted"/>
<organism evidence="1 2">
    <name type="scientific">Arctium lappa</name>
    <name type="common">Greater burdock</name>
    <name type="synonym">Lappa major</name>
    <dbReference type="NCBI Taxonomy" id="4217"/>
    <lineage>
        <taxon>Eukaryota</taxon>
        <taxon>Viridiplantae</taxon>
        <taxon>Streptophyta</taxon>
        <taxon>Embryophyta</taxon>
        <taxon>Tracheophyta</taxon>
        <taxon>Spermatophyta</taxon>
        <taxon>Magnoliopsida</taxon>
        <taxon>eudicotyledons</taxon>
        <taxon>Gunneridae</taxon>
        <taxon>Pentapetalae</taxon>
        <taxon>asterids</taxon>
        <taxon>campanulids</taxon>
        <taxon>Asterales</taxon>
        <taxon>Asteraceae</taxon>
        <taxon>Carduoideae</taxon>
        <taxon>Cardueae</taxon>
        <taxon>Arctiinae</taxon>
        <taxon>Arctium</taxon>
    </lineage>
</organism>
<dbReference type="EMBL" id="CM042056">
    <property type="protein sequence ID" value="KAI3696608.1"/>
    <property type="molecule type" value="Genomic_DNA"/>
</dbReference>
<evidence type="ECO:0000313" key="1">
    <source>
        <dbReference type="EMBL" id="KAI3696608.1"/>
    </source>
</evidence>
<dbReference type="Proteomes" id="UP001055879">
    <property type="component" value="Linkage Group LG10"/>
</dbReference>
<protein>
    <submittedName>
        <fullName evidence="1">Uncharacterized protein</fullName>
    </submittedName>
</protein>
<keyword evidence="2" id="KW-1185">Reference proteome</keyword>
<gene>
    <name evidence="1" type="ORF">L6452_29023</name>
</gene>